<dbReference type="EMBL" id="OW150024">
    <property type="protein sequence ID" value="CAH2030752.1"/>
    <property type="molecule type" value="Genomic_DNA"/>
</dbReference>
<dbReference type="Proteomes" id="UP001295463">
    <property type="component" value="Chromosome"/>
</dbReference>
<reference evidence="1 2" key="1">
    <citation type="submission" date="2022-03" db="EMBL/GenBank/DDBJ databases">
        <authorList>
            <person name="Koch H."/>
        </authorList>
    </citation>
    <scope>NUCLEOTIDE SEQUENCE [LARGE SCALE GENOMIC DNA]</scope>
    <source>
        <strain evidence="1 2">G1</strain>
    </source>
</reference>
<sequence>MACTRRVSIHARPLGRALPEPAPSCGVELAVSIHARPLGRALRVTCVHNPTKKRFNPRPPFGTGASPGQHAVHDAVFVSIHARPLGRALRTRRIVCVRPAGFQSTPALWDGRFC</sequence>
<keyword evidence="2" id="KW-1185">Reference proteome</keyword>
<evidence type="ECO:0000313" key="2">
    <source>
        <dbReference type="Proteomes" id="UP001295463"/>
    </source>
</evidence>
<protein>
    <submittedName>
        <fullName evidence="1">Uncharacterized protein</fullName>
    </submittedName>
</protein>
<proteinExistence type="predicted"/>
<name>A0ABM9D8P1_9BACT</name>
<evidence type="ECO:0000313" key="1">
    <source>
        <dbReference type="EMBL" id="CAH2030752.1"/>
    </source>
</evidence>
<accession>A0ABM9D8P1</accession>
<gene>
    <name evidence="1" type="ORF">GEAMG1_0938</name>
</gene>
<organism evidence="1 2">
    <name type="scientific">Trichlorobacter ammonificans</name>
    <dbReference type="NCBI Taxonomy" id="2916410"/>
    <lineage>
        <taxon>Bacteria</taxon>
        <taxon>Pseudomonadati</taxon>
        <taxon>Thermodesulfobacteriota</taxon>
        <taxon>Desulfuromonadia</taxon>
        <taxon>Geobacterales</taxon>
        <taxon>Geobacteraceae</taxon>
        <taxon>Trichlorobacter</taxon>
    </lineage>
</organism>